<accession>A0A381ZCW7</accession>
<dbReference type="NCBIfam" id="TIGR00500">
    <property type="entry name" value="met_pdase_I"/>
    <property type="match status" value="1"/>
</dbReference>
<dbReference type="InterPro" id="IPR001714">
    <property type="entry name" value="Pept_M24_MAP"/>
</dbReference>
<dbReference type="GO" id="GO:0006508">
    <property type="term" value="P:proteolysis"/>
    <property type="evidence" value="ECO:0007669"/>
    <property type="project" value="UniProtKB-KW"/>
</dbReference>
<dbReference type="CDD" id="cd01086">
    <property type="entry name" value="MetAP1"/>
    <property type="match status" value="1"/>
</dbReference>
<dbReference type="InterPro" id="IPR000994">
    <property type="entry name" value="Pept_M24"/>
</dbReference>
<keyword evidence="2" id="KW-0645">Protease</keyword>
<evidence type="ECO:0000256" key="2">
    <source>
        <dbReference type="ARBA" id="ARBA00022670"/>
    </source>
</evidence>
<dbReference type="InterPro" id="IPR036005">
    <property type="entry name" value="Creatinase/aminopeptidase-like"/>
</dbReference>
<dbReference type="Gene3D" id="3.90.230.10">
    <property type="entry name" value="Creatinase/methionine aminopeptidase superfamily"/>
    <property type="match status" value="1"/>
</dbReference>
<proteinExistence type="inferred from homology"/>
<dbReference type="HAMAP" id="MF_01974">
    <property type="entry name" value="MetAP_1"/>
    <property type="match status" value="1"/>
</dbReference>
<protein>
    <recommendedName>
        <fullName evidence="5">Peptidase M24 domain-containing protein</fullName>
    </recommendedName>
</protein>
<evidence type="ECO:0000256" key="3">
    <source>
        <dbReference type="ARBA" id="ARBA00022723"/>
    </source>
</evidence>
<dbReference type="PRINTS" id="PR00599">
    <property type="entry name" value="MAPEPTIDASE"/>
</dbReference>
<dbReference type="EMBL" id="UINC01020829">
    <property type="protein sequence ID" value="SVA87080.1"/>
    <property type="molecule type" value="Genomic_DNA"/>
</dbReference>
<dbReference type="PANTHER" id="PTHR43330:SF27">
    <property type="entry name" value="METHIONINE AMINOPEPTIDASE"/>
    <property type="match status" value="1"/>
</dbReference>
<dbReference type="PROSITE" id="PS00680">
    <property type="entry name" value="MAP_1"/>
    <property type="match status" value="1"/>
</dbReference>
<dbReference type="GO" id="GO:0046872">
    <property type="term" value="F:metal ion binding"/>
    <property type="evidence" value="ECO:0007669"/>
    <property type="project" value="UniProtKB-KW"/>
</dbReference>
<evidence type="ECO:0000256" key="1">
    <source>
        <dbReference type="ARBA" id="ARBA00022438"/>
    </source>
</evidence>
<evidence type="ECO:0000256" key="4">
    <source>
        <dbReference type="ARBA" id="ARBA00022801"/>
    </source>
</evidence>
<evidence type="ECO:0000313" key="6">
    <source>
        <dbReference type="EMBL" id="SVA87080.1"/>
    </source>
</evidence>
<dbReference type="InterPro" id="IPR002467">
    <property type="entry name" value="Pept_M24A_MAP1"/>
</dbReference>
<dbReference type="SUPFAM" id="SSF55920">
    <property type="entry name" value="Creatinase/aminopeptidase"/>
    <property type="match status" value="1"/>
</dbReference>
<feature type="domain" description="Peptidase M24" evidence="5">
    <location>
        <begin position="21"/>
        <end position="253"/>
    </location>
</feature>
<dbReference type="AlphaFoldDB" id="A0A381ZCW7"/>
<keyword evidence="1" id="KW-0031">Aminopeptidase</keyword>
<sequence>MSKVMGSANGITIKSPRELDLMREAGRVVAKAKAAVKEAIKPGATSAEMDALAEEVIRSNGAIPSFKGYKPTPSMPFPATICFSFNEELVHGIPGNRKIEEGDIISVDFGAIVEGFHGDSAFTVGVGEISEEAQRLIDVTSQSLCEGIKKAVVGGRLTDISHAVQEYAEDRKFSVVREYVGHGIGRSLHEEPQIPNYGSPGRGPLLKSGMALAIEPMLNVGRKETKVLKDGWTVVTSDGKLSAHFEHTIAITEEGPEILT</sequence>
<dbReference type="GO" id="GO:0005829">
    <property type="term" value="C:cytosol"/>
    <property type="evidence" value="ECO:0007669"/>
    <property type="project" value="TreeGrafter"/>
</dbReference>
<gene>
    <name evidence="6" type="ORF">METZ01_LOCUS139934</name>
</gene>
<name>A0A381ZCW7_9ZZZZ</name>
<dbReference type="Pfam" id="PF00557">
    <property type="entry name" value="Peptidase_M24"/>
    <property type="match status" value="1"/>
</dbReference>
<keyword evidence="4" id="KW-0378">Hydrolase</keyword>
<dbReference type="GO" id="GO:0070006">
    <property type="term" value="F:metalloaminopeptidase activity"/>
    <property type="evidence" value="ECO:0007669"/>
    <property type="project" value="InterPro"/>
</dbReference>
<organism evidence="6">
    <name type="scientific">marine metagenome</name>
    <dbReference type="NCBI Taxonomy" id="408172"/>
    <lineage>
        <taxon>unclassified sequences</taxon>
        <taxon>metagenomes</taxon>
        <taxon>ecological metagenomes</taxon>
    </lineage>
</organism>
<evidence type="ECO:0000259" key="5">
    <source>
        <dbReference type="Pfam" id="PF00557"/>
    </source>
</evidence>
<reference evidence="6" key="1">
    <citation type="submission" date="2018-05" db="EMBL/GenBank/DDBJ databases">
        <authorList>
            <person name="Lanie J.A."/>
            <person name="Ng W.-L."/>
            <person name="Kazmierczak K.M."/>
            <person name="Andrzejewski T.M."/>
            <person name="Davidsen T.M."/>
            <person name="Wayne K.J."/>
            <person name="Tettelin H."/>
            <person name="Glass J.I."/>
            <person name="Rusch D."/>
            <person name="Podicherti R."/>
            <person name="Tsui H.-C.T."/>
            <person name="Winkler M.E."/>
        </authorList>
    </citation>
    <scope>NUCLEOTIDE SEQUENCE</scope>
</reference>
<dbReference type="PANTHER" id="PTHR43330">
    <property type="entry name" value="METHIONINE AMINOPEPTIDASE"/>
    <property type="match status" value="1"/>
</dbReference>
<keyword evidence="3" id="KW-0479">Metal-binding</keyword>